<evidence type="ECO:0000256" key="1">
    <source>
        <dbReference type="SAM" id="Phobius"/>
    </source>
</evidence>
<reference evidence="2" key="1">
    <citation type="submission" date="2020-08" db="EMBL/GenBank/DDBJ databases">
        <title>Multicomponent nature underlies the extraordinary mechanical properties of spider dragline silk.</title>
        <authorList>
            <person name="Kono N."/>
            <person name="Nakamura H."/>
            <person name="Mori M."/>
            <person name="Yoshida Y."/>
            <person name="Ohtoshi R."/>
            <person name="Malay A.D."/>
            <person name="Moran D.A.P."/>
            <person name="Tomita M."/>
            <person name="Numata K."/>
            <person name="Arakawa K."/>
        </authorList>
    </citation>
    <scope>NUCLEOTIDE SEQUENCE</scope>
</reference>
<evidence type="ECO:0000313" key="2">
    <source>
        <dbReference type="EMBL" id="GFY46997.1"/>
    </source>
</evidence>
<feature type="transmembrane region" description="Helical" evidence="1">
    <location>
        <begin position="7"/>
        <end position="26"/>
    </location>
</feature>
<dbReference type="Proteomes" id="UP000886998">
    <property type="component" value="Unassembled WGS sequence"/>
</dbReference>
<keyword evidence="1" id="KW-0812">Transmembrane</keyword>
<comment type="caution">
    <text evidence="2">The sequence shown here is derived from an EMBL/GenBank/DDBJ whole genome shotgun (WGS) entry which is preliminary data.</text>
</comment>
<dbReference type="AlphaFoldDB" id="A0A8X7BY74"/>
<evidence type="ECO:0000313" key="3">
    <source>
        <dbReference type="Proteomes" id="UP000886998"/>
    </source>
</evidence>
<organism evidence="2 3">
    <name type="scientific">Trichonephila inaurata madagascariensis</name>
    <dbReference type="NCBI Taxonomy" id="2747483"/>
    <lineage>
        <taxon>Eukaryota</taxon>
        <taxon>Metazoa</taxon>
        <taxon>Ecdysozoa</taxon>
        <taxon>Arthropoda</taxon>
        <taxon>Chelicerata</taxon>
        <taxon>Arachnida</taxon>
        <taxon>Araneae</taxon>
        <taxon>Araneomorphae</taxon>
        <taxon>Entelegynae</taxon>
        <taxon>Araneoidea</taxon>
        <taxon>Nephilidae</taxon>
        <taxon>Trichonephila</taxon>
        <taxon>Trichonephila inaurata</taxon>
    </lineage>
</organism>
<gene>
    <name evidence="2" type="ORF">TNIN_11301</name>
</gene>
<accession>A0A8X7BY74</accession>
<keyword evidence="1" id="KW-0472">Membrane</keyword>
<sequence>MESLEHFLCFSVFLSVVCSMTGMFWLSYKLIFVIKNGYVHYLSSIIGEMYYCSIIATVILSASSANTAAEVAKEAVMSLPGRIPQYYNELKALLREKIAKQMLL</sequence>
<feature type="transmembrane region" description="Helical" evidence="1">
    <location>
        <begin position="38"/>
        <end position="60"/>
    </location>
</feature>
<keyword evidence="3" id="KW-1185">Reference proteome</keyword>
<dbReference type="EMBL" id="BMAV01005704">
    <property type="protein sequence ID" value="GFY46997.1"/>
    <property type="molecule type" value="Genomic_DNA"/>
</dbReference>
<name>A0A8X7BY74_9ARAC</name>
<protein>
    <submittedName>
        <fullName evidence="2">Uncharacterized protein</fullName>
    </submittedName>
</protein>
<keyword evidence="1" id="KW-1133">Transmembrane helix</keyword>
<proteinExistence type="predicted"/>